<gene>
    <name evidence="5" type="ORF">CEY00_Acc31819</name>
</gene>
<evidence type="ECO:0000256" key="2">
    <source>
        <dbReference type="ARBA" id="ARBA00022741"/>
    </source>
</evidence>
<dbReference type="InterPro" id="IPR011009">
    <property type="entry name" value="Kinase-like_dom_sf"/>
</dbReference>
<dbReference type="PANTHER" id="PTHR47989:SF71">
    <property type="entry name" value="PROTEIN KINASE DOMAIN-CONTAINING PROTEIN"/>
    <property type="match status" value="1"/>
</dbReference>
<dbReference type="OMA" id="FQCSAPM"/>
<evidence type="ECO:0000256" key="1">
    <source>
        <dbReference type="ARBA" id="ARBA00022527"/>
    </source>
</evidence>
<dbReference type="STRING" id="1590841.A0A2R6P6A7"/>
<evidence type="ECO:0000313" key="6">
    <source>
        <dbReference type="Proteomes" id="UP000241394"/>
    </source>
</evidence>
<feature type="domain" description="Protein kinase" evidence="4">
    <location>
        <begin position="1"/>
        <end position="161"/>
    </location>
</feature>
<keyword evidence="6" id="KW-1185">Reference proteome</keyword>
<dbReference type="SMART" id="SM00220">
    <property type="entry name" value="S_TKc"/>
    <property type="match status" value="1"/>
</dbReference>
<evidence type="ECO:0000259" key="4">
    <source>
        <dbReference type="PROSITE" id="PS50011"/>
    </source>
</evidence>
<accession>A0A2R6P6A7</accession>
<dbReference type="Proteomes" id="UP000241394">
    <property type="component" value="Chromosome LG28"/>
</dbReference>
<comment type="caution">
    <text evidence="5">The sequence shown here is derived from an EMBL/GenBank/DDBJ whole genome shotgun (WGS) entry which is preliminary data.</text>
</comment>
<dbReference type="InterPro" id="IPR000719">
    <property type="entry name" value="Prot_kinase_dom"/>
</dbReference>
<dbReference type="PROSITE" id="PS00108">
    <property type="entry name" value="PROTEIN_KINASE_ST"/>
    <property type="match status" value="1"/>
</dbReference>
<dbReference type="PROSITE" id="PS50011">
    <property type="entry name" value="PROTEIN_KINASE_DOM"/>
    <property type="match status" value="1"/>
</dbReference>
<dbReference type="EMBL" id="NKQK01000028">
    <property type="protein sequence ID" value="PSR86181.1"/>
    <property type="molecule type" value="Genomic_DNA"/>
</dbReference>
<dbReference type="Gene3D" id="1.10.510.10">
    <property type="entry name" value="Transferase(Phosphotransferase) domain 1"/>
    <property type="match status" value="1"/>
</dbReference>
<keyword evidence="5" id="KW-0418">Kinase</keyword>
<protein>
    <submittedName>
        <fullName evidence="5">Calmodulin-binding receptor-like cytoplasmic kinase</fullName>
    </submittedName>
</protein>
<dbReference type="SUPFAM" id="SSF56112">
    <property type="entry name" value="Protein kinase-like (PK-like)"/>
    <property type="match status" value="1"/>
</dbReference>
<dbReference type="GO" id="GO:0004674">
    <property type="term" value="F:protein serine/threonine kinase activity"/>
    <property type="evidence" value="ECO:0007669"/>
    <property type="project" value="UniProtKB-KW"/>
</dbReference>
<reference evidence="6" key="2">
    <citation type="journal article" date="2018" name="BMC Genomics">
        <title>A manually annotated Actinidia chinensis var. chinensis (kiwifruit) genome highlights the challenges associated with draft genomes and gene prediction in plants.</title>
        <authorList>
            <person name="Pilkington S.M."/>
            <person name="Crowhurst R."/>
            <person name="Hilario E."/>
            <person name="Nardozza S."/>
            <person name="Fraser L."/>
            <person name="Peng Y."/>
            <person name="Gunaseelan K."/>
            <person name="Simpson R."/>
            <person name="Tahir J."/>
            <person name="Deroles S.C."/>
            <person name="Templeton K."/>
            <person name="Luo Z."/>
            <person name="Davy M."/>
            <person name="Cheng C."/>
            <person name="McNeilage M."/>
            <person name="Scaglione D."/>
            <person name="Liu Y."/>
            <person name="Zhang Q."/>
            <person name="Datson P."/>
            <person name="De Silva N."/>
            <person name="Gardiner S.E."/>
            <person name="Bassett H."/>
            <person name="Chagne D."/>
            <person name="McCallum J."/>
            <person name="Dzierzon H."/>
            <person name="Deng C."/>
            <person name="Wang Y.Y."/>
            <person name="Barron L."/>
            <person name="Manako K."/>
            <person name="Bowen J."/>
            <person name="Foster T.M."/>
            <person name="Erridge Z.A."/>
            <person name="Tiffin H."/>
            <person name="Waite C.N."/>
            <person name="Davies K.M."/>
            <person name="Grierson E.P."/>
            <person name="Laing W.A."/>
            <person name="Kirk R."/>
            <person name="Chen X."/>
            <person name="Wood M."/>
            <person name="Montefiori M."/>
            <person name="Brummell D.A."/>
            <person name="Schwinn K.E."/>
            <person name="Catanach A."/>
            <person name="Fullerton C."/>
            <person name="Li D."/>
            <person name="Meiyalaghan S."/>
            <person name="Nieuwenhuizen N."/>
            <person name="Read N."/>
            <person name="Prakash R."/>
            <person name="Hunter D."/>
            <person name="Zhang H."/>
            <person name="McKenzie M."/>
            <person name="Knabel M."/>
            <person name="Harris A."/>
            <person name="Allan A.C."/>
            <person name="Gleave A."/>
            <person name="Chen A."/>
            <person name="Janssen B.J."/>
            <person name="Plunkett B."/>
            <person name="Ampomah-Dwamena C."/>
            <person name="Voogd C."/>
            <person name="Leif D."/>
            <person name="Lafferty D."/>
            <person name="Souleyre E.J.F."/>
            <person name="Varkonyi-Gasic E."/>
            <person name="Gambi F."/>
            <person name="Hanley J."/>
            <person name="Yao J.L."/>
            <person name="Cheung J."/>
            <person name="David K.M."/>
            <person name="Warren B."/>
            <person name="Marsh K."/>
            <person name="Snowden K.C."/>
            <person name="Lin-Wang K."/>
            <person name="Brian L."/>
            <person name="Martinez-Sanchez M."/>
            <person name="Wang M."/>
            <person name="Ileperuma N."/>
            <person name="Macnee N."/>
            <person name="Campin R."/>
            <person name="McAtee P."/>
            <person name="Drummond R.S.M."/>
            <person name="Espley R.V."/>
            <person name="Ireland H.S."/>
            <person name="Wu R."/>
            <person name="Atkinson R.G."/>
            <person name="Karunairetnam S."/>
            <person name="Bulley S."/>
            <person name="Chunkath S."/>
            <person name="Hanley Z."/>
            <person name="Storey R."/>
            <person name="Thrimawithana A.H."/>
            <person name="Thomson S."/>
            <person name="David C."/>
            <person name="Testolin R."/>
            <person name="Huang H."/>
            <person name="Hellens R.P."/>
            <person name="Schaffer R.J."/>
        </authorList>
    </citation>
    <scope>NUCLEOTIDE SEQUENCE [LARGE SCALE GENOMIC DNA]</scope>
    <source>
        <strain evidence="6">cv. Red5</strain>
    </source>
</reference>
<dbReference type="InParanoid" id="A0A2R6P6A7"/>
<keyword evidence="5" id="KW-0808">Transferase</keyword>
<dbReference type="Gramene" id="PSR86181">
    <property type="protein sequence ID" value="PSR86181"/>
    <property type="gene ID" value="CEY00_Acc31819"/>
</dbReference>
<dbReference type="InterPro" id="IPR008271">
    <property type="entry name" value="Ser/Thr_kinase_AS"/>
</dbReference>
<name>A0A2R6P6A7_ACTCC</name>
<dbReference type="GO" id="GO:0005524">
    <property type="term" value="F:ATP binding"/>
    <property type="evidence" value="ECO:0007669"/>
    <property type="project" value="UniProtKB-KW"/>
</dbReference>
<dbReference type="Pfam" id="PF00069">
    <property type="entry name" value="Pkinase"/>
    <property type="match status" value="1"/>
</dbReference>
<keyword evidence="1" id="KW-0723">Serine/threonine-protein kinase</keyword>
<evidence type="ECO:0000313" key="5">
    <source>
        <dbReference type="EMBL" id="PSR86181.1"/>
    </source>
</evidence>
<reference evidence="5 6" key="1">
    <citation type="submission" date="2017-07" db="EMBL/GenBank/DDBJ databases">
        <title>An improved, manually edited Actinidia chinensis var. chinensis (kiwifruit) genome highlights the challenges associated with draft genomes and gene prediction in plants.</title>
        <authorList>
            <person name="Pilkington S."/>
            <person name="Crowhurst R."/>
            <person name="Hilario E."/>
            <person name="Nardozza S."/>
            <person name="Fraser L."/>
            <person name="Peng Y."/>
            <person name="Gunaseelan K."/>
            <person name="Simpson R."/>
            <person name="Tahir J."/>
            <person name="Deroles S."/>
            <person name="Templeton K."/>
            <person name="Luo Z."/>
            <person name="Davy M."/>
            <person name="Cheng C."/>
            <person name="Mcneilage M."/>
            <person name="Scaglione D."/>
            <person name="Liu Y."/>
            <person name="Zhang Q."/>
            <person name="Datson P."/>
            <person name="De Silva N."/>
            <person name="Gardiner S."/>
            <person name="Bassett H."/>
            <person name="Chagne D."/>
            <person name="Mccallum J."/>
            <person name="Dzierzon H."/>
            <person name="Deng C."/>
            <person name="Wang Y.-Y."/>
            <person name="Barron N."/>
            <person name="Manako K."/>
            <person name="Bowen J."/>
            <person name="Foster T."/>
            <person name="Erridge Z."/>
            <person name="Tiffin H."/>
            <person name="Waite C."/>
            <person name="Davies K."/>
            <person name="Grierson E."/>
            <person name="Laing W."/>
            <person name="Kirk R."/>
            <person name="Chen X."/>
            <person name="Wood M."/>
            <person name="Montefiori M."/>
            <person name="Brummell D."/>
            <person name="Schwinn K."/>
            <person name="Catanach A."/>
            <person name="Fullerton C."/>
            <person name="Li D."/>
            <person name="Meiyalaghan S."/>
            <person name="Nieuwenhuizen N."/>
            <person name="Read N."/>
            <person name="Prakash R."/>
            <person name="Hunter D."/>
            <person name="Zhang H."/>
            <person name="Mckenzie M."/>
            <person name="Knabel M."/>
            <person name="Harris A."/>
            <person name="Allan A."/>
            <person name="Chen A."/>
            <person name="Janssen B."/>
            <person name="Plunkett B."/>
            <person name="Dwamena C."/>
            <person name="Voogd C."/>
            <person name="Leif D."/>
            <person name="Lafferty D."/>
            <person name="Souleyre E."/>
            <person name="Varkonyi-Gasic E."/>
            <person name="Gambi F."/>
            <person name="Hanley J."/>
            <person name="Yao J.-L."/>
            <person name="Cheung J."/>
            <person name="David K."/>
            <person name="Warren B."/>
            <person name="Marsh K."/>
            <person name="Snowden K."/>
            <person name="Lin-Wang K."/>
            <person name="Brian L."/>
            <person name="Martinez-Sanchez M."/>
            <person name="Wang M."/>
            <person name="Ileperuma N."/>
            <person name="Macnee N."/>
            <person name="Campin R."/>
            <person name="Mcatee P."/>
            <person name="Drummond R."/>
            <person name="Espley R."/>
            <person name="Ireland H."/>
            <person name="Wu R."/>
            <person name="Atkinson R."/>
            <person name="Karunairetnam S."/>
            <person name="Bulley S."/>
            <person name="Chunkath S."/>
            <person name="Hanley Z."/>
            <person name="Storey R."/>
            <person name="Thrimawithana A."/>
            <person name="Thomson S."/>
            <person name="David C."/>
            <person name="Testolin R."/>
        </authorList>
    </citation>
    <scope>NUCLEOTIDE SEQUENCE [LARGE SCALE GENOMIC DNA]</scope>
    <source>
        <strain evidence="6">cv. Red5</strain>
        <tissue evidence="5">Young leaf</tissue>
    </source>
</reference>
<dbReference type="PANTHER" id="PTHR47989">
    <property type="entry name" value="OS01G0750732 PROTEIN"/>
    <property type="match status" value="1"/>
</dbReference>
<proteinExistence type="predicted"/>
<keyword evidence="5" id="KW-0675">Receptor</keyword>
<evidence type="ECO:0000256" key="3">
    <source>
        <dbReference type="ARBA" id="ARBA00022840"/>
    </source>
</evidence>
<keyword evidence="3" id="KW-0067">ATP-binding</keyword>
<dbReference type="OrthoDB" id="4062651at2759"/>
<sequence>MYMDPPIIHRDVKASNILITEKLRAKVADFGLARIATEDPGATHISTQVKGTAGYLDPEYLKTYQLTPKSDVYSFGVLLVELITGRHPLEPKRPLKEKVTAKWALQRLKGGDAVVAMDPRLQRSPASIMVVEKVLKLARQCLAPQRQSRPSMKECGEVLWRIRKDFRENLSHTASASHYSENMDVRMINRNMFEIEDSENCRFRSA</sequence>
<organism evidence="5 6">
    <name type="scientific">Actinidia chinensis var. chinensis</name>
    <name type="common">Chinese soft-hair kiwi</name>
    <dbReference type="NCBI Taxonomy" id="1590841"/>
    <lineage>
        <taxon>Eukaryota</taxon>
        <taxon>Viridiplantae</taxon>
        <taxon>Streptophyta</taxon>
        <taxon>Embryophyta</taxon>
        <taxon>Tracheophyta</taxon>
        <taxon>Spermatophyta</taxon>
        <taxon>Magnoliopsida</taxon>
        <taxon>eudicotyledons</taxon>
        <taxon>Gunneridae</taxon>
        <taxon>Pentapetalae</taxon>
        <taxon>asterids</taxon>
        <taxon>Ericales</taxon>
        <taxon>Actinidiaceae</taxon>
        <taxon>Actinidia</taxon>
    </lineage>
</organism>
<keyword evidence="2" id="KW-0547">Nucleotide-binding</keyword>
<dbReference type="AlphaFoldDB" id="A0A2R6P6A7"/>